<reference evidence="2 3" key="1">
    <citation type="journal article" date="2019" name="Sci. Rep.">
        <title>Orb-weaving spider Araneus ventricosus genome elucidates the spidroin gene catalogue.</title>
        <authorList>
            <person name="Kono N."/>
            <person name="Nakamura H."/>
            <person name="Ohtoshi R."/>
            <person name="Moran D.A.P."/>
            <person name="Shinohara A."/>
            <person name="Yoshida Y."/>
            <person name="Fujiwara M."/>
            <person name="Mori M."/>
            <person name="Tomita M."/>
            <person name="Arakawa K."/>
        </authorList>
    </citation>
    <scope>NUCLEOTIDE SEQUENCE [LARGE SCALE GENOMIC DNA]</scope>
</reference>
<dbReference type="OrthoDB" id="5800391at2759"/>
<name>A0A4Y2B576_ARAVE</name>
<proteinExistence type="predicted"/>
<dbReference type="AlphaFoldDB" id="A0A4Y2B576"/>
<feature type="transmembrane region" description="Helical" evidence="1">
    <location>
        <begin position="242"/>
        <end position="265"/>
    </location>
</feature>
<comment type="caution">
    <text evidence="2">The sequence shown here is derived from an EMBL/GenBank/DDBJ whole genome shotgun (WGS) entry which is preliminary data.</text>
</comment>
<sequence>MDFFADSHKMYAIERMLCLVGLNVGKKQNKSNFISTLACLYQKLTVLWWMTFILCLIAKLVSSYNLDSLFIKERIIRSSFDGILFALWYVMMKRRKKITILIHGMEFIAQNLNGKINSSCVSLATILIFALSLVGSLTLTLPVPEQYCQIMVKSQSAGLLDISKGNSCKIWYIMGFLDFIPKHVFFTAICIFYIIICRFYRNLLMIHSKFELEKEQLNFNDLRNYLLTYERIGKGLNDFEKVMSLPIFIIVMNDCLGILLGFMVIDPFNQFLVTERRRAFIWVTLFTSLQALISLLCVSLAASSVADASKNAKNVQQEILKRVHASTIQEKTELLLLVNKHKSPPFILSGGDCFFFSKGLVLTIFGNVLTFSLLILQLTSE</sequence>
<keyword evidence="1" id="KW-0812">Transmembrane</keyword>
<keyword evidence="3" id="KW-1185">Reference proteome</keyword>
<keyword evidence="1" id="KW-1133">Transmembrane helix</keyword>
<feature type="transmembrane region" description="Helical" evidence="1">
    <location>
        <begin position="120"/>
        <end position="141"/>
    </location>
</feature>
<keyword evidence="1" id="KW-0472">Membrane</keyword>
<feature type="transmembrane region" description="Helical" evidence="1">
    <location>
        <begin position="359"/>
        <end position="378"/>
    </location>
</feature>
<dbReference type="Proteomes" id="UP000499080">
    <property type="component" value="Unassembled WGS sequence"/>
</dbReference>
<evidence type="ECO:0000256" key="1">
    <source>
        <dbReference type="SAM" id="Phobius"/>
    </source>
</evidence>
<accession>A0A4Y2B576</accession>
<dbReference type="EMBL" id="BGPR01000052">
    <property type="protein sequence ID" value="GBL87158.1"/>
    <property type="molecule type" value="Genomic_DNA"/>
</dbReference>
<evidence type="ECO:0008006" key="4">
    <source>
        <dbReference type="Google" id="ProtNLM"/>
    </source>
</evidence>
<gene>
    <name evidence="2" type="ORF">AVEN_270455_1</name>
</gene>
<feature type="transmembrane region" description="Helical" evidence="1">
    <location>
        <begin position="183"/>
        <end position="200"/>
    </location>
</feature>
<feature type="transmembrane region" description="Helical" evidence="1">
    <location>
        <begin position="280"/>
        <end position="303"/>
    </location>
</feature>
<protein>
    <recommendedName>
        <fullName evidence="4">Gustatory receptor</fullName>
    </recommendedName>
</protein>
<organism evidence="2 3">
    <name type="scientific">Araneus ventricosus</name>
    <name type="common">Orbweaver spider</name>
    <name type="synonym">Epeira ventricosa</name>
    <dbReference type="NCBI Taxonomy" id="182803"/>
    <lineage>
        <taxon>Eukaryota</taxon>
        <taxon>Metazoa</taxon>
        <taxon>Ecdysozoa</taxon>
        <taxon>Arthropoda</taxon>
        <taxon>Chelicerata</taxon>
        <taxon>Arachnida</taxon>
        <taxon>Araneae</taxon>
        <taxon>Araneomorphae</taxon>
        <taxon>Entelegynae</taxon>
        <taxon>Araneoidea</taxon>
        <taxon>Araneidae</taxon>
        <taxon>Araneus</taxon>
    </lineage>
</organism>
<evidence type="ECO:0000313" key="3">
    <source>
        <dbReference type="Proteomes" id="UP000499080"/>
    </source>
</evidence>
<feature type="transmembrane region" description="Helical" evidence="1">
    <location>
        <begin position="44"/>
        <end position="62"/>
    </location>
</feature>
<evidence type="ECO:0000313" key="2">
    <source>
        <dbReference type="EMBL" id="GBL87158.1"/>
    </source>
</evidence>